<dbReference type="Proteomes" id="UP000325797">
    <property type="component" value="Chromosome"/>
</dbReference>
<evidence type="ECO:0000313" key="2">
    <source>
        <dbReference type="Proteomes" id="UP000325797"/>
    </source>
</evidence>
<evidence type="ECO:0008006" key="3">
    <source>
        <dbReference type="Google" id="ProtNLM"/>
    </source>
</evidence>
<gene>
    <name evidence="1" type="ORF">FRZ61_42330</name>
</gene>
<keyword evidence="2" id="KW-1185">Reference proteome</keyword>
<dbReference type="RefSeq" id="WP_151119583.1">
    <property type="nucleotide sequence ID" value="NZ_CP042582.1"/>
</dbReference>
<reference evidence="1 2" key="1">
    <citation type="submission" date="2019-08" db="EMBL/GenBank/DDBJ databases">
        <title>Hyperibacter terrae gen. nov., sp. nov. and Hyperibacter viscosus sp. nov., two new members in the family Rhodospirillaceae isolated from the rhizosphere of Hypericum perforatum.</title>
        <authorList>
            <person name="Noviana Z."/>
        </authorList>
    </citation>
    <scope>NUCLEOTIDE SEQUENCE [LARGE SCALE GENOMIC DNA]</scope>
    <source>
        <strain evidence="1 2">R5959</strain>
    </source>
</reference>
<dbReference type="Pfam" id="PF06676">
    <property type="entry name" value="DUF1178"/>
    <property type="match status" value="1"/>
</dbReference>
<sequence>MILFELKCDKDHHFEGWFRDGKGYDAQTKAGKLVCPVCGSRRIEKAMMAPRIGKGARKADAKPEAATVPVAPASVPAVLPPEMKAVQLLRELRKQVEANCDYVGPQFAEEARKIHYGETEARGIYGETTAEEAEALDEEGIEFARVPWVPRQDS</sequence>
<accession>A0A5J6N2V8</accession>
<dbReference type="PIRSF" id="PIRSF032131">
    <property type="entry name" value="UCP032131"/>
    <property type="match status" value="1"/>
</dbReference>
<dbReference type="InterPro" id="IPR009562">
    <property type="entry name" value="DUF1178"/>
</dbReference>
<dbReference type="EMBL" id="CP042582">
    <property type="protein sequence ID" value="QEX24292.1"/>
    <property type="molecule type" value="Genomic_DNA"/>
</dbReference>
<dbReference type="KEGG" id="hadh:FRZ61_42330"/>
<dbReference type="AlphaFoldDB" id="A0A5J6N2V8"/>
<protein>
    <recommendedName>
        <fullName evidence="3">DUF1178 domain-containing protein</fullName>
    </recommendedName>
</protein>
<evidence type="ECO:0000313" key="1">
    <source>
        <dbReference type="EMBL" id="QEX24292.1"/>
    </source>
</evidence>
<organism evidence="1 2">
    <name type="scientific">Hypericibacter adhaerens</name>
    <dbReference type="NCBI Taxonomy" id="2602016"/>
    <lineage>
        <taxon>Bacteria</taxon>
        <taxon>Pseudomonadati</taxon>
        <taxon>Pseudomonadota</taxon>
        <taxon>Alphaproteobacteria</taxon>
        <taxon>Rhodospirillales</taxon>
        <taxon>Dongiaceae</taxon>
        <taxon>Hypericibacter</taxon>
    </lineage>
</organism>
<proteinExistence type="predicted"/>
<name>A0A5J6N2V8_9PROT</name>
<dbReference type="OrthoDB" id="9799894at2"/>